<organism evidence="1 2">
    <name type="scientific">Sphingobium boeckii</name>
    <dbReference type="NCBI Taxonomy" id="1082345"/>
    <lineage>
        <taxon>Bacteria</taxon>
        <taxon>Pseudomonadati</taxon>
        <taxon>Pseudomonadota</taxon>
        <taxon>Alphaproteobacteria</taxon>
        <taxon>Sphingomonadales</taxon>
        <taxon>Sphingomonadaceae</taxon>
        <taxon>Sphingobium</taxon>
    </lineage>
</organism>
<gene>
    <name evidence="1" type="ORF">FHS49_002418</name>
</gene>
<reference evidence="1 2" key="1">
    <citation type="submission" date="2020-08" db="EMBL/GenBank/DDBJ databases">
        <title>Genomic Encyclopedia of Type Strains, Phase IV (KMG-IV): sequencing the most valuable type-strain genomes for metagenomic binning, comparative biology and taxonomic classification.</title>
        <authorList>
            <person name="Goeker M."/>
        </authorList>
    </citation>
    <scope>NUCLEOTIDE SEQUENCE [LARGE SCALE GENOMIC DNA]</scope>
    <source>
        <strain evidence="1 2">DSM 25079</strain>
    </source>
</reference>
<comment type="caution">
    <text evidence="1">The sequence shown here is derived from an EMBL/GenBank/DDBJ whole genome shotgun (WGS) entry which is preliminary data.</text>
</comment>
<dbReference type="RefSeq" id="WP_184018799.1">
    <property type="nucleotide sequence ID" value="NZ_JACIJC010000004.1"/>
</dbReference>
<evidence type="ECO:0000313" key="2">
    <source>
        <dbReference type="Proteomes" id="UP000549617"/>
    </source>
</evidence>
<evidence type="ECO:0000313" key="1">
    <source>
        <dbReference type="EMBL" id="MBB5686394.1"/>
    </source>
</evidence>
<dbReference type="EMBL" id="JACIJC010000004">
    <property type="protein sequence ID" value="MBB5686394.1"/>
    <property type="molecule type" value="Genomic_DNA"/>
</dbReference>
<sequence>MTGDTAQSRFAAFLNNSPDGVIDKKTGFTKADGLTILNVLEAARLAIVAPALSVGSWNGGH</sequence>
<dbReference type="AlphaFoldDB" id="A0A7W9AJ10"/>
<proteinExistence type="predicted"/>
<keyword evidence="2" id="KW-1185">Reference proteome</keyword>
<dbReference type="Proteomes" id="UP000549617">
    <property type="component" value="Unassembled WGS sequence"/>
</dbReference>
<name>A0A7W9AJ10_9SPHN</name>
<accession>A0A7W9AJ10</accession>
<protein>
    <submittedName>
        <fullName evidence="1">Uncharacterized protein</fullName>
    </submittedName>
</protein>